<dbReference type="InterPro" id="IPR038637">
    <property type="entry name" value="NPCBM_sf"/>
</dbReference>
<feature type="domain" description="Glycosyl hydrolase family 98 putative carbohydrate-binding module" evidence="2">
    <location>
        <begin position="354"/>
        <end position="421"/>
    </location>
</feature>
<evidence type="ECO:0000259" key="2">
    <source>
        <dbReference type="Pfam" id="PF08305"/>
    </source>
</evidence>
<keyword evidence="1" id="KW-0472">Membrane</keyword>
<keyword evidence="4" id="KW-1185">Reference proteome</keyword>
<dbReference type="Proteomes" id="UP001215087">
    <property type="component" value="Unassembled WGS sequence"/>
</dbReference>
<dbReference type="RefSeq" id="WP_227206486.1">
    <property type="nucleotide sequence ID" value="NZ_JAJCLO010000004.1"/>
</dbReference>
<name>A0ABT5UPW3_EUBLI</name>
<evidence type="ECO:0000256" key="1">
    <source>
        <dbReference type="SAM" id="Phobius"/>
    </source>
</evidence>
<proteinExistence type="predicted"/>
<dbReference type="InterPro" id="IPR008979">
    <property type="entry name" value="Galactose-bd-like_sf"/>
</dbReference>
<keyword evidence="1" id="KW-0812">Transmembrane</keyword>
<dbReference type="SUPFAM" id="SSF49785">
    <property type="entry name" value="Galactose-binding domain-like"/>
    <property type="match status" value="2"/>
</dbReference>
<dbReference type="Pfam" id="PF08305">
    <property type="entry name" value="NPCBM"/>
    <property type="match status" value="2"/>
</dbReference>
<evidence type="ECO:0000313" key="3">
    <source>
        <dbReference type="EMBL" id="MDE1470906.1"/>
    </source>
</evidence>
<keyword evidence="1" id="KW-1133">Transmembrane helix</keyword>
<reference evidence="3 4" key="1">
    <citation type="submission" date="2023-02" db="EMBL/GenBank/DDBJ databases">
        <title>Comparative genome analysis of Eubacterium limosum species.</title>
        <authorList>
            <person name="Bak J.E."/>
        </authorList>
    </citation>
    <scope>NUCLEOTIDE SEQUENCE [LARGE SCALE GENOMIC DNA]</scope>
    <source>
        <strain evidence="3 4">KGMB01548</strain>
    </source>
</reference>
<sequence length="443" mass="49534">MKIQMVLNKIKQEKGLEVFNNTKELEKLIDKELPGGSLEKRMAFNAIDAGITSKLQQVIDEKMTPDAGVYTVYAVLKSDFGLSDIAAKTAISYFLPVYGISDSYLNEINDNRSQNKMKKKSKFKPIAVFFVVLLLIGTGTFAAYQLLYVNKDLNANEKDRHTPSATTKKEENNQIFLKDLPGLDGQDYEIQDEIKDSYGNTYFDAIEVTADNGGAATGILNGNYSNLKGSIVISEKTDSKSLMDFAIFADDKPVFVLTDLSKQNEPQSFDIDLSGISELTIKTSANSVIGCKVDIVDAKLTKSEQKNGTEEYVRLIELPQVDVQESKIEERLFKDTYGNLHNNDILLNASGKGYSVYNLNGQYAKFTGQIVCSDDTNSKALMTIRIYLDDELVKEYKNIDKTKEPQIIELDVKDKKIIKFTSLSQDEAILNSICYVVDDKLTK</sequence>
<feature type="domain" description="Glycosyl hydrolase family 98 putative carbohydrate-binding module" evidence="2">
    <location>
        <begin position="216"/>
        <end position="287"/>
    </location>
</feature>
<protein>
    <submittedName>
        <fullName evidence="3">NPCBM/NEW2 domain-containing protein</fullName>
    </submittedName>
</protein>
<dbReference type="InterPro" id="IPR013222">
    <property type="entry name" value="Glyco_hyd_98_carb-bd"/>
</dbReference>
<dbReference type="EMBL" id="JAQSVD010000005">
    <property type="protein sequence ID" value="MDE1470906.1"/>
    <property type="molecule type" value="Genomic_DNA"/>
</dbReference>
<feature type="transmembrane region" description="Helical" evidence="1">
    <location>
        <begin position="126"/>
        <end position="147"/>
    </location>
</feature>
<dbReference type="Gene3D" id="2.60.120.1060">
    <property type="entry name" value="NPCBM/NEW2 domain"/>
    <property type="match status" value="2"/>
</dbReference>
<evidence type="ECO:0000313" key="4">
    <source>
        <dbReference type="Proteomes" id="UP001215087"/>
    </source>
</evidence>
<comment type="caution">
    <text evidence="3">The sequence shown here is derived from an EMBL/GenBank/DDBJ whole genome shotgun (WGS) entry which is preliminary data.</text>
</comment>
<organism evidence="3 4">
    <name type="scientific">Eubacterium limosum</name>
    <dbReference type="NCBI Taxonomy" id="1736"/>
    <lineage>
        <taxon>Bacteria</taxon>
        <taxon>Bacillati</taxon>
        <taxon>Bacillota</taxon>
        <taxon>Clostridia</taxon>
        <taxon>Eubacteriales</taxon>
        <taxon>Eubacteriaceae</taxon>
        <taxon>Eubacterium</taxon>
    </lineage>
</organism>
<gene>
    <name evidence="3" type="ORF">PTZ04_11645</name>
</gene>
<accession>A0ABT5UPW3</accession>